<dbReference type="InterPro" id="IPR029525">
    <property type="entry name" value="INO80C/Ies6"/>
</dbReference>
<dbReference type="PANTHER" id="PTHR31200">
    <property type="entry name" value="INO80 COMPLEX SUBUNIT C"/>
    <property type="match status" value="1"/>
</dbReference>
<proteinExistence type="predicted"/>
<dbReference type="GO" id="GO:0031011">
    <property type="term" value="C:Ino80 complex"/>
    <property type="evidence" value="ECO:0007669"/>
    <property type="project" value="InterPro"/>
</dbReference>
<dbReference type="Pfam" id="PF08265">
    <property type="entry name" value="YL1_C"/>
    <property type="match status" value="1"/>
</dbReference>
<dbReference type="GeneID" id="80917635"/>
<sequence length="168" mass="18692">MSGGRGSNGNSNMYNGNSNSNSNSNDGSDERLLFLRSVGERNEIGFPSRFKSAHYKKPSRRHKSARQLISDENKRLNGLLTKANKAAEGSTTVKRLVPKATYFSVEAPPSIRPAKKYCDVTGLKGLYKSPTNNIRYYNAEIYQLIVKPMAPGVDQEYLKLRGANFVLK</sequence>
<comment type="subcellular location">
    <subcellularLocation>
        <location evidence="1">Nucleus</location>
    </subcellularLocation>
</comment>
<feature type="domain" description="Vps72/YL1 C-terminal" evidence="6">
    <location>
        <begin position="116"/>
        <end position="145"/>
    </location>
</feature>
<dbReference type="SMART" id="SM00993">
    <property type="entry name" value="YL1_C"/>
    <property type="match status" value="1"/>
</dbReference>
<keyword evidence="3" id="KW-0804">Transcription</keyword>
<name>A0AA35IWY0_SACMI</name>
<dbReference type="RefSeq" id="XP_056081539.1">
    <property type="nucleotide sequence ID" value="XM_056221782.1"/>
</dbReference>
<evidence type="ECO:0000256" key="2">
    <source>
        <dbReference type="ARBA" id="ARBA00023015"/>
    </source>
</evidence>
<evidence type="ECO:0000256" key="4">
    <source>
        <dbReference type="ARBA" id="ARBA00023242"/>
    </source>
</evidence>
<gene>
    <name evidence="7" type="primary">SMKI05G0330</name>
    <name evidence="7" type="ORF">SMKI_05G0330</name>
</gene>
<feature type="compositionally biased region" description="Low complexity" evidence="5">
    <location>
        <begin position="8"/>
        <end position="26"/>
    </location>
</feature>
<dbReference type="InterPro" id="IPR013272">
    <property type="entry name" value="Vps72/YL1_C"/>
</dbReference>
<protein>
    <recommendedName>
        <fullName evidence="6">Vps72/YL1 C-terminal domain-containing protein</fullName>
    </recommendedName>
</protein>
<dbReference type="PANTHER" id="PTHR31200:SF1">
    <property type="entry name" value="INO80 COMPLEX SUBUNIT C"/>
    <property type="match status" value="1"/>
</dbReference>
<organism evidence="7 8">
    <name type="scientific">Saccharomyces mikatae IFO 1815</name>
    <dbReference type="NCBI Taxonomy" id="226126"/>
    <lineage>
        <taxon>Eukaryota</taxon>
        <taxon>Fungi</taxon>
        <taxon>Dikarya</taxon>
        <taxon>Ascomycota</taxon>
        <taxon>Saccharomycotina</taxon>
        <taxon>Saccharomycetes</taxon>
        <taxon>Saccharomycetales</taxon>
        <taxon>Saccharomycetaceae</taxon>
        <taxon>Saccharomyces</taxon>
    </lineage>
</organism>
<evidence type="ECO:0000256" key="5">
    <source>
        <dbReference type="SAM" id="MobiDB-lite"/>
    </source>
</evidence>
<accession>A0AA35IWY0</accession>
<evidence type="ECO:0000259" key="6">
    <source>
        <dbReference type="SMART" id="SM00993"/>
    </source>
</evidence>
<keyword evidence="8" id="KW-1185">Reference proteome</keyword>
<dbReference type="AlphaFoldDB" id="A0AA35IWY0"/>
<keyword evidence="2" id="KW-0805">Transcription regulation</keyword>
<dbReference type="GO" id="GO:0006338">
    <property type="term" value="P:chromatin remodeling"/>
    <property type="evidence" value="ECO:0007669"/>
    <property type="project" value="InterPro"/>
</dbReference>
<feature type="region of interest" description="Disordered" evidence="5">
    <location>
        <begin position="1"/>
        <end position="29"/>
    </location>
</feature>
<evidence type="ECO:0000256" key="1">
    <source>
        <dbReference type="ARBA" id="ARBA00004123"/>
    </source>
</evidence>
<evidence type="ECO:0000256" key="3">
    <source>
        <dbReference type="ARBA" id="ARBA00023163"/>
    </source>
</evidence>
<dbReference type="EMBL" id="OX365761">
    <property type="protein sequence ID" value="CAI4038424.1"/>
    <property type="molecule type" value="Genomic_DNA"/>
</dbReference>
<keyword evidence="4" id="KW-0539">Nucleus</keyword>
<evidence type="ECO:0000313" key="7">
    <source>
        <dbReference type="EMBL" id="CAI4038424.1"/>
    </source>
</evidence>
<dbReference type="Proteomes" id="UP001161438">
    <property type="component" value="Chromosome 5"/>
</dbReference>
<evidence type="ECO:0000313" key="8">
    <source>
        <dbReference type="Proteomes" id="UP001161438"/>
    </source>
</evidence>
<reference evidence="7" key="1">
    <citation type="submission" date="2022-10" db="EMBL/GenBank/DDBJ databases">
        <authorList>
            <person name="Byrne P K."/>
        </authorList>
    </citation>
    <scope>NUCLEOTIDE SEQUENCE</scope>
    <source>
        <strain evidence="7">IFO1815</strain>
    </source>
</reference>